<comment type="caution">
    <text evidence="3">The sequence shown here is derived from an EMBL/GenBank/DDBJ whole genome shotgun (WGS) entry which is preliminary data.</text>
</comment>
<protein>
    <submittedName>
        <fullName evidence="3">Molybdopterin-binding protein</fullName>
    </submittedName>
</protein>
<keyword evidence="4" id="KW-1185">Reference proteome</keyword>
<dbReference type="GO" id="GO:0016020">
    <property type="term" value="C:membrane"/>
    <property type="evidence" value="ECO:0007669"/>
    <property type="project" value="InterPro"/>
</dbReference>
<reference evidence="3 4" key="1">
    <citation type="submission" date="2019-04" db="EMBL/GenBank/DDBJ databases">
        <title>Three New Species of Nocardioides, Nocardioides euryhalodurans sp. nov., Nocardioides seonyuensis sp. nov. and Nocardioides eburneoflavus sp. nov. Isolated from Soil.</title>
        <authorList>
            <person name="Roh S.G."/>
            <person name="Lee C."/>
            <person name="Kim M.-K."/>
            <person name="Kim S.B."/>
        </authorList>
    </citation>
    <scope>NUCLEOTIDE SEQUENCE [LARGE SCALE GENOMIC DNA]</scope>
    <source>
        <strain evidence="3 4">MMS17-SY213</strain>
    </source>
</reference>
<dbReference type="PANTHER" id="PTHR43032:SF2">
    <property type="entry name" value="BLL0505 PROTEIN"/>
    <property type="match status" value="1"/>
</dbReference>
<name>A0A4Z1CEA4_9ACTN</name>
<dbReference type="GO" id="GO:0022904">
    <property type="term" value="P:respiratory electron transport chain"/>
    <property type="evidence" value="ECO:0007669"/>
    <property type="project" value="InterPro"/>
</dbReference>
<proteinExistence type="predicted"/>
<dbReference type="RefSeq" id="WP_135837490.1">
    <property type="nucleotide sequence ID" value="NZ_SRRO01000001.1"/>
</dbReference>
<dbReference type="Gene3D" id="3.90.420.10">
    <property type="entry name" value="Oxidoreductase, molybdopterin-binding domain"/>
    <property type="match status" value="1"/>
</dbReference>
<organism evidence="3 4">
    <name type="scientific">Nocardioides eburneiflavus</name>
    <dbReference type="NCBI Taxonomy" id="2518372"/>
    <lineage>
        <taxon>Bacteria</taxon>
        <taxon>Bacillati</taxon>
        <taxon>Actinomycetota</taxon>
        <taxon>Actinomycetes</taxon>
        <taxon>Propionibacteriales</taxon>
        <taxon>Nocardioidaceae</taxon>
        <taxon>Nocardioides</taxon>
    </lineage>
</organism>
<dbReference type="EMBL" id="SRRO01000001">
    <property type="protein sequence ID" value="TGN62947.1"/>
    <property type="molecule type" value="Genomic_DNA"/>
</dbReference>
<dbReference type="InterPro" id="IPR016174">
    <property type="entry name" value="Di-haem_cyt_TM"/>
</dbReference>
<accession>A0A4Z1CEA4</accession>
<evidence type="ECO:0000313" key="4">
    <source>
        <dbReference type="Proteomes" id="UP000297496"/>
    </source>
</evidence>
<keyword evidence="1" id="KW-0472">Membrane</keyword>
<gene>
    <name evidence="3" type="ORF">EXE59_02530</name>
</gene>
<dbReference type="CDD" id="cd00321">
    <property type="entry name" value="SO_family_Moco"/>
    <property type="match status" value="1"/>
</dbReference>
<dbReference type="InterPro" id="IPR036374">
    <property type="entry name" value="OxRdtase_Mopterin-bd_sf"/>
</dbReference>
<feature type="transmembrane region" description="Helical" evidence="1">
    <location>
        <begin position="105"/>
        <end position="123"/>
    </location>
</feature>
<dbReference type="Pfam" id="PF00174">
    <property type="entry name" value="Oxidored_molyb"/>
    <property type="match status" value="1"/>
</dbReference>
<dbReference type="AlphaFoldDB" id="A0A4Z1CEA4"/>
<feature type="transmembrane region" description="Helical" evidence="1">
    <location>
        <begin position="22"/>
        <end position="45"/>
    </location>
</feature>
<feature type="transmembrane region" description="Helical" evidence="1">
    <location>
        <begin position="65"/>
        <end position="84"/>
    </location>
</feature>
<feature type="transmembrane region" description="Helical" evidence="1">
    <location>
        <begin position="143"/>
        <end position="161"/>
    </location>
</feature>
<feature type="domain" description="Oxidoreductase molybdopterin-binding" evidence="2">
    <location>
        <begin position="254"/>
        <end position="385"/>
    </location>
</feature>
<evidence type="ECO:0000256" key="1">
    <source>
        <dbReference type="SAM" id="Phobius"/>
    </source>
</evidence>
<dbReference type="SUPFAM" id="SSF56524">
    <property type="entry name" value="Oxidoreductase molybdopterin-binding domain"/>
    <property type="match status" value="1"/>
</dbReference>
<evidence type="ECO:0000259" key="2">
    <source>
        <dbReference type="Pfam" id="PF00174"/>
    </source>
</evidence>
<dbReference type="PANTHER" id="PTHR43032">
    <property type="entry name" value="PROTEIN-METHIONINE-SULFOXIDE REDUCTASE"/>
    <property type="match status" value="1"/>
</dbReference>
<dbReference type="SUPFAM" id="SSF81342">
    <property type="entry name" value="Transmembrane di-heme cytochromes"/>
    <property type="match status" value="1"/>
</dbReference>
<feature type="transmembrane region" description="Helical" evidence="1">
    <location>
        <begin position="200"/>
        <end position="218"/>
    </location>
</feature>
<dbReference type="InterPro" id="IPR000572">
    <property type="entry name" value="OxRdtase_Mopterin-bd_dom"/>
</dbReference>
<evidence type="ECO:0000313" key="3">
    <source>
        <dbReference type="EMBL" id="TGN62947.1"/>
    </source>
</evidence>
<dbReference type="OrthoDB" id="5241952at2"/>
<keyword evidence="1" id="KW-1133">Transmembrane helix</keyword>
<keyword evidence="1" id="KW-0812">Transmembrane</keyword>
<dbReference type="Proteomes" id="UP000297496">
    <property type="component" value="Unassembled WGS sequence"/>
</dbReference>
<sequence length="386" mass="40458">MRAPHPDDFSSRLRSPAVAARVGVWLGVSFVLCFLTGLVSHWAQLPSPAIPFPTGPVWGYRATQGLHVVSGCAAVPLLLVKLWAVYPRLFERVDLRAGRQAALVGLERASIGVLVASAVFQLTTGLANAAQWYPWREFSFRTAHYALAWVAIGALVLHVAVKLPVVRAALAADVDDTALDRPGAQEAGAVSRRVLLRGTWAAAGVAVLATAGGTVPWLRRVSVLAVRTGEGPGGVPINKTAAAAGVLATATDPGWALDVRVDGAVAARLTLADLRALPQHTVDLPIACVEGWSAQGRWSGVRVRDVLAAAGAAGGTDVAVTSLQGRGPFIRTVLPAAFADDERSLLALDLAGEPLDLDHGFPCRVIAPNRPGVLQTKWVASLEVTT</sequence>